<feature type="transmembrane region" description="Helical" evidence="6">
    <location>
        <begin position="238"/>
        <end position="262"/>
    </location>
</feature>
<evidence type="ECO:0000259" key="7">
    <source>
        <dbReference type="Pfam" id="PF00892"/>
    </source>
</evidence>
<evidence type="ECO:0000313" key="8">
    <source>
        <dbReference type="EMBL" id="SJZ31688.1"/>
    </source>
</evidence>
<evidence type="ECO:0000256" key="3">
    <source>
        <dbReference type="ARBA" id="ARBA00022692"/>
    </source>
</evidence>
<organism evidence="8 9">
    <name type="scientific">Enhydrobacter aerosaccus</name>
    <dbReference type="NCBI Taxonomy" id="225324"/>
    <lineage>
        <taxon>Bacteria</taxon>
        <taxon>Pseudomonadati</taxon>
        <taxon>Pseudomonadota</taxon>
        <taxon>Alphaproteobacteria</taxon>
        <taxon>Hyphomicrobiales</taxon>
        <taxon>Enhydrobacter</taxon>
    </lineage>
</organism>
<feature type="transmembrane region" description="Helical" evidence="6">
    <location>
        <begin position="65"/>
        <end position="88"/>
    </location>
</feature>
<name>A0A1T4JNG2_9HYPH</name>
<keyword evidence="3 6" id="KW-0812">Transmembrane</keyword>
<dbReference type="SUPFAM" id="SSF103481">
    <property type="entry name" value="Multidrug resistance efflux transporter EmrE"/>
    <property type="match status" value="2"/>
</dbReference>
<dbReference type="Proteomes" id="UP000190092">
    <property type="component" value="Unassembled WGS sequence"/>
</dbReference>
<dbReference type="AlphaFoldDB" id="A0A1T4JNG2"/>
<evidence type="ECO:0000256" key="4">
    <source>
        <dbReference type="ARBA" id="ARBA00022989"/>
    </source>
</evidence>
<feature type="transmembrane region" description="Helical" evidence="6">
    <location>
        <begin position="212"/>
        <end position="231"/>
    </location>
</feature>
<protein>
    <submittedName>
        <fullName evidence="8">EamA-like transporter family protein</fullName>
    </submittedName>
</protein>
<evidence type="ECO:0000256" key="5">
    <source>
        <dbReference type="ARBA" id="ARBA00023136"/>
    </source>
</evidence>
<feature type="transmembrane region" description="Helical" evidence="6">
    <location>
        <begin position="94"/>
        <end position="111"/>
    </location>
</feature>
<evidence type="ECO:0000313" key="9">
    <source>
        <dbReference type="Proteomes" id="UP000190092"/>
    </source>
</evidence>
<accession>A0A1T4JNG2</accession>
<dbReference type="RefSeq" id="WP_085932006.1">
    <property type="nucleotide sequence ID" value="NZ_FUWJ01000001.1"/>
</dbReference>
<feature type="domain" description="EamA" evidence="7">
    <location>
        <begin position="146"/>
        <end position="283"/>
    </location>
</feature>
<evidence type="ECO:0000256" key="1">
    <source>
        <dbReference type="ARBA" id="ARBA00004651"/>
    </source>
</evidence>
<sequence>MSRLLLPVVWIFWGIAYPLMSWSLQAADLFSTRLIILPSSGLILLAVGVLGGAPALPQRRLWGQIALTGVLNMGLFQIFLICGIAILGPSRTPIIVYTMPAWSSLFAVFLLKEPISPRIALSLVLSLIAVALVISQEAAARAAPVGTLLTLLAAISFGIGTVLTRRTALQRGHAGDPTINAAWQLLIGTLPVIAVWLFYLPHTYFHPEQTRGLIALACLTLGSNALAYFCWFRIIARLPASVASLTTMVVPCVGFGSSALLIGGDVSWLDLVALALIIAAVTLGLTDRRPPARKV</sequence>
<reference evidence="9" key="1">
    <citation type="submission" date="2017-02" db="EMBL/GenBank/DDBJ databases">
        <authorList>
            <person name="Varghese N."/>
            <person name="Submissions S."/>
        </authorList>
    </citation>
    <scope>NUCLEOTIDE SEQUENCE [LARGE SCALE GENOMIC DNA]</scope>
    <source>
        <strain evidence="9">ATCC 27094</strain>
    </source>
</reference>
<keyword evidence="5 6" id="KW-0472">Membrane</keyword>
<dbReference type="EMBL" id="FUWJ01000001">
    <property type="protein sequence ID" value="SJZ31688.1"/>
    <property type="molecule type" value="Genomic_DNA"/>
</dbReference>
<dbReference type="PANTHER" id="PTHR32322">
    <property type="entry name" value="INNER MEMBRANE TRANSPORTER"/>
    <property type="match status" value="1"/>
</dbReference>
<keyword evidence="2" id="KW-1003">Cell membrane</keyword>
<dbReference type="InterPro" id="IPR050638">
    <property type="entry name" value="AA-Vitamin_Transporters"/>
</dbReference>
<evidence type="ECO:0000256" key="2">
    <source>
        <dbReference type="ARBA" id="ARBA00022475"/>
    </source>
</evidence>
<feature type="transmembrane region" description="Helical" evidence="6">
    <location>
        <begin position="183"/>
        <end position="200"/>
    </location>
</feature>
<feature type="transmembrane region" description="Helical" evidence="6">
    <location>
        <begin position="118"/>
        <end position="136"/>
    </location>
</feature>
<comment type="subcellular location">
    <subcellularLocation>
        <location evidence="1">Cell membrane</location>
        <topology evidence="1">Multi-pass membrane protein</topology>
    </subcellularLocation>
</comment>
<gene>
    <name evidence="8" type="ORF">SAMN02745126_00239</name>
</gene>
<feature type="domain" description="EamA" evidence="7">
    <location>
        <begin position="8"/>
        <end position="134"/>
    </location>
</feature>
<feature type="transmembrane region" description="Helical" evidence="6">
    <location>
        <begin position="268"/>
        <end position="286"/>
    </location>
</feature>
<evidence type="ECO:0000256" key="6">
    <source>
        <dbReference type="SAM" id="Phobius"/>
    </source>
</evidence>
<feature type="transmembrane region" description="Helical" evidence="6">
    <location>
        <begin position="142"/>
        <end position="163"/>
    </location>
</feature>
<dbReference type="GO" id="GO:0005886">
    <property type="term" value="C:plasma membrane"/>
    <property type="evidence" value="ECO:0007669"/>
    <property type="project" value="UniProtKB-SubCell"/>
</dbReference>
<dbReference type="PANTHER" id="PTHR32322:SF18">
    <property type="entry name" value="S-ADENOSYLMETHIONINE_S-ADENOSYLHOMOCYSTEINE TRANSPORTER"/>
    <property type="match status" value="1"/>
</dbReference>
<proteinExistence type="predicted"/>
<dbReference type="InterPro" id="IPR000620">
    <property type="entry name" value="EamA_dom"/>
</dbReference>
<dbReference type="Pfam" id="PF00892">
    <property type="entry name" value="EamA"/>
    <property type="match status" value="2"/>
</dbReference>
<dbReference type="InterPro" id="IPR037185">
    <property type="entry name" value="EmrE-like"/>
</dbReference>
<keyword evidence="4 6" id="KW-1133">Transmembrane helix</keyword>
<dbReference type="STRING" id="225324.SAMN02745126_00239"/>
<dbReference type="OrthoDB" id="7850605at2"/>
<keyword evidence="9" id="KW-1185">Reference proteome</keyword>
<feature type="transmembrane region" description="Helical" evidence="6">
    <location>
        <begin position="36"/>
        <end position="53"/>
    </location>
</feature>